<sequence>MSFLKDLKGLTKEFKNLMGEKDKPQDHSSIVGAGGEQFNHGPPQAPYGQQPQPGYQQQYGQSTYGQPQYGQPQYGQPQYGQPQYGQPQQYGALPPSGLHLPPGWIQQWDPNSQRNFYVDTATGRTQWEPPAFSPPPLQGSYAPPPGGYPPASTPGEDHTKNMFGAADHGEEKKEKKEKSGKGKLLAAGAVGAVGGAIIAHEMTEHSSDEEHDSSHHTTYVAPVAYGGESYVSGYPPPVHDEISSSDAESLAEAREDVKEAREELAEASSESDRESAREELEEAEEEYAEEYEEAYDD</sequence>
<dbReference type="STRING" id="253628.A0A0D1XWI4"/>
<dbReference type="PROSITE" id="PS01159">
    <property type="entry name" value="WW_DOMAIN_1"/>
    <property type="match status" value="1"/>
</dbReference>
<feature type="region of interest" description="Disordered" evidence="1">
    <location>
        <begin position="16"/>
        <end position="186"/>
    </location>
</feature>
<dbReference type="AlphaFoldDB" id="A0A0D1XWI4"/>
<organism evidence="3 4">
    <name type="scientific">Verruconis gallopava</name>
    <dbReference type="NCBI Taxonomy" id="253628"/>
    <lineage>
        <taxon>Eukaryota</taxon>
        <taxon>Fungi</taxon>
        <taxon>Dikarya</taxon>
        <taxon>Ascomycota</taxon>
        <taxon>Pezizomycotina</taxon>
        <taxon>Dothideomycetes</taxon>
        <taxon>Pleosporomycetidae</taxon>
        <taxon>Venturiales</taxon>
        <taxon>Sympoventuriaceae</taxon>
        <taxon>Verruconis</taxon>
    </lineage>
</organism>
<proteinExistence type="predicted"/>
<dbReference type="InterPro" id="IPR001202">
    <property type="entry name" value="WW_dom"/>
</dbReference>
<feature type="compositionally biased region" description="Low complexity" evidence="1">
    <location>
        <begin position="46"/>
        <end position="91"/>
    </location>
</feature>
<feature type="domain" description="WW" evidence="2">
    <location>
        <begin position="98"/>
        <end position="132"/>
    </location>
</feature>
<dbReference type="SUPFAM" id="SSF51045">
    <property type="entry name" value="WW domain"/>
    <property type="match status" value="1"/>
</dbReference>
<dbReference type="GeneID" id="27309976"/>
<feature type="region of interest" description="Disordered" evidence="1">
    <location>
        <begin position="199"/>
        <end position="297"/>
    </location>
</feature>
<dbReference type="HOGENOM" id="CLU_064759_0_0_1"/>
<gene>
    <name evidence="3" type="ORF">PV09_02003</name>
</gene>
<protein>
    <recommendedName>
        <fullName evidence="2">WW domain-containing protein</fullName>
    </recommendedName>
</protein>
<dbReference type="SMART" id="SM00456">
    <property type="entry name" value="WW"/>
    <property type="match status" value="1"/>
</dbReference>
<feature type="compositionally biased region" description="Pro residues" evidence="1">
    <location>
        <begin position="131"/>
        <end position="152"/>
    </location>
</feature>
<dbReference type="OrthoDB" id="2367685at2759"/>
<feature type="compositionally biased region" description="Acidic residues" evidence="1">
    <location>
        <begin position="279"/>
        <end position="297"/>
    </location>
</feature>
<dbReference type="RefSeq" id="XP_016217000.1">
    <property type="nucleotide sequence ID" value="XM_016354984.1"/>
</dbReference>
<dbReference type="Proteomes" id="UP000053259">
    <property type="component" value="Unassembled WGS sequence"/>
</dbReference>
<dbReference type="VEuPathDB" id="FungiDB:PV09_02003"/>
<evidence type="ECO:0000256" key="1">
    <source>
        <dbReference type="SAM" id="MobiDB-lite"/>
    </source>
</evidence>
<dbReference type="CDD" id="cd00201">
    <property type="entry name" value="WW"/>
    <property type="match status" value="1"/>
</dbReference>
<dbReference type="EMBL" id="KN847533">
    <property type="protein sequence ID" value="KIW07131.1"/>
    <property type="molecule type" value="Genomic_DNA"/>
</dbReference>
<dbReference type="PROSITE" id="PS50020">
    <property type="entry name" value="WW_DOMAIN_2"/>
    <property type="match status" value="1"/>
</dbReference>
<evidence type="ECO:0000313" key="4">
    <source>
        <dbReference type="Proteomes" id="UP000053259"/>
    </source>
</evidence>
<feature type="compositionally biased region" description="Basic and acidic residues" evidence="1">
    <location>
        <begin position="167"/>
        <end position="180"/>
    </location>
</feature>
<name>A0A0D1XWI4_9PEZI</name>
<dbReference type="Gene3D" id="2.20.70.10">
    <property type="match status" value="1"/>
</dbReference>
<dbReference type="Pfam" id="PF00397">
    <property type="entry name" value="WW"/>
    <property type="match status" value="1"/>
</dbReference>
<evidence type="ECO:0000313" key="3">
    <source>
        <dbReference type="EMBL" id="KIW07131.1"/>
    </source>
</evidence>
<keyword evidence="4" id="KW-1185">Reference proteome</keyword>
<dbReference type="InParanoid" id="A0A0D1XWI4"/>
<feature type="compositionally biased region" description="Basic and acidic residues" evidence="1">
    <location>
        <begin position="16"/>
        <end position="26"/>
    </location>
</feature>
<accession>A0A0D1XWI4</accession>
<reference evidence="3 4" key="1">
    <citation type="submission" date="2015-01" db="EMBL/GenBank/DDBJ databases">
        <title>The Genome Sequence of Ochroconis gallopava CBS43764.</title>
        <authorList>
            <consortium name="The Broad Institute Genomics Platform"/>
            <person name="Cuomo C."/>
            <person name="de Hoog S."/>
            <person name="Gorbushina A."/>
            <person name="Stielow B."/>
            <person name="Teixiera M."/>
            <person name="Abouelleil A."/>
            <person name="Chapman S.B."/>
            <person name="Priest M."/>
            <person name="Young S.K."/>
            <person name="Wortman J."/>
            <person name="Nusbaum C."/>
            <person name="Birren B."/>
        </authorList>
    </citation>
    <scope>NUCLEOTIDE SEQUENCE [LARGE SCALE GENOMIC DNA]</scope>
    <source>
        <strain evidence="3 4">CBS 43764</strain>
    </source>
</reference>
<dbReference type="InterPro" id="IPR036020">
    <property type="entry name" value="WW_dom_sf"/>
</dbReference>
<feature type="compositionally biased region" description="Basic and acidic residues" evidence="1">
    <location>
        <begin position="251"/>
        <end position="278"/>
    </location>
</feature>
<feature type="compositionally biased region" description="Basic and acidic residues" evidence="1">
    <location>
        <begin position="201"/>
        <end position="215"/>
    </location>
</feature>
<evidence type="ECO:0000259" key="2">
    <source>
        <dbReference type="PROSITE" id="PS50020"/>
    </source>
</evidence>